<reference evidence="1 2" key="1">
    <citation type="journal article" date="2013" name="Genome Announc.">
        <title>Draft Genome Sequence of Arcticibacter svalbardensis Strain MN12-7T, a Member of the Family Sphingobacteriaceae Isolated from an Arctic Soil Sample.</title>
        <authorList>
            <person name="Shivaji S."/>
            <person name="Ara S."/>
            <person name="Prasad S."/>
            <person name="Manasa B.P."/>
            <person name="Begum Z."/>
            <person name="Singh A."/>
            <person name="Kumar Pinnaka A."/>
        </authorList>
    </citation>
    <scope>NUCLEOTIDE SEQUENCE [LARGE SCALE GENOMIC DNA]</scope>
    <source>
        <strain evidence="1 2">MN12-7</strain>
    </source>
</reference>
<proteinExistence type="predicted"/>
<name>R9GUR1_9SPHI</name>
<protein>
    <submittedName>
        <fullName evidence="1">Uncharacterized protein</fullName>
    </submittedName>
</protein>
<dbReference type="STRING" id="1150600.ADIARSV_1570"/>
<accession>R9GUR1</accession>
<dbReference type="eggNOG" id="ENOG5031223">
    <property type="taxonomic scope" value="Bacteria"/>
</dbReference>
<dbReference type="AlphaFoldDB" id="R9GUR1"/>
<keyword evidence="2" id="KW-1185">Reference proteome</keyword>
<sequence length="180" mass="20986">MTSIIFIKQINLNFISAVNIIINTMKAEILKTPIIYGSGATIQTLYLSSRNWLSYIDFFEDEVKFLKKLLLKFFTEDLNDENTNNIQEINCAINTLDRKKNLVLNKIFCHQSHLKSTIEELMNLKEDYLTIQHELIQQDVMDLQTTLDGIKIDIFKITEQQIKQSRWVESPAVKNTQAKN</sequence>
<comment type="caution">
    <text evidence="1">The sequence shown here is derived from an EMBL/GenBank/DDBJ whole genome shotgun (WGS) entry which is preliminary data.</text>
</comment>
<dbReference type="EMBL" id="AQPN01000062">
    <property type="protein sequence ID" value="EOR95250.1"/>
    <property type="molecule type" value="Genomic_DNA"/>
</dbReference>
<dbReference type="Proteomes" id="UP000014174">
    <property type="component" value="Unassembled WGS sequence"/>
</dbReference>
<gene>
    <name evidence="1" type="ORF">ADIARSV_1570</name>
</gene>
<evidence type="ECO:0000313" key="2">
    <source>
        <dbReference type="Proteomes" id="UP000014174"/>
    </source>
</evidence>
<organism evidence="1 2">
    <name type="scientific">Arcticibacter svalbardensis MN12-7</name>
    <dbReference type="NCBI Taxonomy" id="1150600"/>
    <lineage>
        <taxon>Bacteria</taxon>
        <taxon>Pseudomonadati</taxon>
        <taxon>Bacteroidota</taxon>
        <taxon>Sphingobacteriia</taxon>
        <taxon>Sphingobacteriales</taxon>
        <taxon>Sphingobacteriaceae</taxon>
        <taxon>Arcticibacter</taxon>
    </lineage>
</organism>
<evidence type="ECO:0000313" key="1">
    <source>
        <dbReference type="EMBL" id="EOR95250.1"/>
    </source>
</evidence>